<feature type="domain" description="Phorbol-ester/DAG-type" evidence="3">
    <location>
        <begin position="234"/>
        <end position="284"/>
    </location>
</feature>
<dbReference type="GO" id="GO:0005737">
    <property type="term" value="C:cytoplasm"/>
    <property type="evidence" value="ECO:0007669"/>
    <property type="project" value="InterPro"/>
</dbReference>
<dbReference type="GO" id="GO:0007186">
    <property type="term" value="P:G protein-coupled receptor signaling pathway"/>
    <property type="evidence" value="ECO:0007669"/>
    <property type="project" value="TreeGrafter"/>
</dbReference>
<dbReference type="InterPro" id="IPR015212">
    <property type="entry name" value="RGS-like_dom"/>
</dbReference>
<dbReference type="InterPro" id="IPR002219">
    <property type="entry name" value="PKC_DAG/PE"/>
</dbReference>
<dbReference type="InterPro" id="IPR036305">
    <property type="entry name" value="RGS_sf"/>
</dbReference>
<dbReference type="AlphaFoldDB" id="A0AAW1V7N6"/>
<dbReference type="InterPro" id="IPR044926">
    <property type="entry name" value="RGS_subdomain_2"/>
</dbReference>
<dbReference type="Pfam" id="PF09128">
    <property type="entry name" value="RGS-like"/>
    <property type="match status" value="1"/>
</dbReference>
<keyword evidence="2" id="KW-0862">Zinc</keyword>
<reference evidence="5 6" key="1">
    <citation type="submission" date="2023-03" db="EMBL/GenBank/DDBJ databases">
        <title>Genome insight into feeding habits of ladybird beetles.</title>
        <authorList>
            <person name="Li H.-S."/>
            <person name="Huang Y.-H."/>
            <person name="Pang H."/>
        </authorList>
    </citation>
    <scope>NUCLEOTIDE SEQUENCE [LARGE SCALE GENOMIC DNA]</scope>
    <source>
        <strain evidence="5">SYSU_2023b</strain>
        <tissue evidence="5">Whole body</tissue>
    </source>
</reference>
<dbReference type="SUPFAM" id="SSF48097">
    <property type="entry name" value="Regulator of G-protein signaling, RGS"/>
    <property type="match status" value="1"/>
</dbReference>
<dbReference type="GO" id="GO:0005085">
    <property type="term" value="F:guanyl-nucleotide exchange factor activity"/>
    <property type="evidence" value="ECO:0007669"/>
    <property type="project" value="InterPro"/>
</dbReference>
<gene>
    <name evidence="5" type="ORF">WA026_014561</name>
</gene>
<dbReference type="GO" id="GO:0001664">
    <property type="term" value="F:G protein-coupled receptor binding"/>
    <property type="evidence" value="ECO:0007669"/>
    <property type="project" value="TreeGrafter"/>
</dbReference>
<keyword evidence="1" id="KW-0479">Metal-binding</keyword>
<dbReference type="InterPro" id="IPR016137">
    <property type="entry name" value="RGS"/>
</dbReference>
<dbReference type="Pfam" id="PF00130">
    <property type="entry name" value="C1_1"/>
    <property type="match status" value="1"/>
</dbReference>
<dbReference type="PANTHER" id="PTHR45872">
    <property type="entry name" value="RHO GUANINE NUCLEOTIDE EXCHANGE FACTOR 2, ISOFORM D"/>
    <property type="match status" value="1"/>
</dbReference>
<dbReference type="PROSITE" id="PS50081">
    <property type="entry name" value="ZF_DAG_PE_2"/>
    <property type="match status" value="1"/>
</dbReference>
<protein>
    <recommendedName>
        <fullName evidence="7">Phorbol-ester/DAG-type domain-containing protein</fullName>
    </recommendedName>
</protein>
<dbReference type="SUPFAM" id="SSF57889">
    <property type="entry name" value="Cysteine-rich domain"/>
    <property type="match status" value="1"/>
</dbReference>
<comment type="caution">
    <text evidence="5">The sequence shown here is derived from an EMBL/GenBank/DDBJ whole genome shotgun (WGS) entry which is preliminary data.</text>
</comment>
<dbReference type="PROSITE" id="PS50132">
    <property type="entry name" value="RGS"/>
    <property type="match status" value="1"/>
</dbReference>
<sequence length="448" mass="51824">MEQPEEHSPFKSLSRLWENPPHLAVFTNYVLSNADPNSLLFYLLTDLYKEGNAKEMRKWAFEIHSTFLVPGAPLRLGNVDENVAREIDDVLLREYAREEKLRKIFWKARARAKEELGRQLADFQQKRTAGLGTIYGPCDTALAELSHDKNKELKLYETLFLEKLEPFLEELDKENYDPKKFYTAAALTTVLSRIFGLRSAIPNLERCPTFVNKEKSFKSKFLGGRYTRKQNIQGHQFTAQQYYTVILCNNCHQIIYGIGPQGYQCNVCNINLHRQCIKLYDDSCPGPINKKDRGIGKFIRIRPHEPDHRRKGSTNTFIQMERDRRQAEEKDAEVNDNVDELKFELISYSCFLQCYIYISFLTCRSLNKLMEEVECCLPLSYLNGLISIKKDVDYKQRSAAIDFDIVNWVTYNLIAPCAHLILKVTSLDPLVGIDVCVPFCCVSYSRGD</sequence>
<evidence type="ECO:0000256" key="2">
    <source>
        <dbReference type="ARBA" id="ARBA00022833"/>
    </source>
</evidence>
<keyword evidence="6" id="KW-1185">Reference proteome</keyword>
<dbReference type="PROSITE" id="PS00479">
    <property type="entry name" value="ZF_DAG_PE_1"/>
    <property type="match status" value="1"/>
</dbReference>
<organism evidence="5 6">
    <name type="scientific">Henosepilachna vigintioctopunctata</name>
    <dbReference type="NCBI Taxonomy" id="420089"/>
    <lineage>
        <taxon>Eukaryota</taxon>
        <taxon>Metazoa</taxon>
        <taxon>Ecdysozoa</taxon>
        <taxon>Arthropoda</taxon>
        <taxon>Hexapoda</taxon>
        <taxon>Insecta</taxon>
        <taxon>Pterygota</taxon>
        <taxon>Neoptera</taxon>
        <taxon>Endopterygota</taxon>
        <taxon>Coleoptera</taxon>
        <taxon>Polyphaga</taxon>
        <taxon>Cucujiformia</taxon>
        <taxon>Coccinelloidea</taxon>
        <taxon>Coccinellidae</taxon>
        <taxon>Epilachninae</taxon>
        <taxon>Epilachnini</taxon>
        <taxon>Henosepilachna</taxon>
    </lineage>
</organism>
<feature type="domain" description="RGS" evidence="4">
    <location>
        <begin position="12"/>
        <end position="105"/>
    </location>
</feature>
<evidence type="ECO:0008006" key="7">
    <source>
        <dbReference type="Google" id="ProtNLM"/>
    </source>
</evidence>
<evidence type="ECO:0000256" key="1">
    <source>
        <dbReference type="ARBA" id="ARBA00022723"/>
    </source>
</evidence>
<dbReference type="SMART" id="SM00109">
    <property type="entry name" value="C1"/>
    <property type="match status" value="1"/>
</dbReference>
<evidence type="ECO:0000313" key="5">
    <source>
        <dbReference type="EMBL" id="KAK9891319.1"/>
    </source>
</evidence>
<dbReference type="Proteomes" id="UP001431783">
    <property type="component" value="Unassembled WGS sequence"/>
</dbReference>
<dbReference type="InterPro" id="IPR046349">
    <property type="entry name" value="C1-like_sf"/>
</dbReference>
<dbReference type="GO" id="GO:0046872">
    <property type="term" value="F:metal ion binding"/>
    <property type="evidence" value="ECO:0007669"/>
    <property type="project" value="UniProtKB-KW"/>
</dbReference>
<evidence type="ECO:0000259" key="3">
    <source>
        <dbReference type="PROSITE" id="PS50081"/>
    </source>
</evidence>
<accession>A0AAW1V7N6</accession>
<evidence type="ECO:0000313" key="6">
    <source>
        <dbReference type="Proteomes" id="UP001431783"/>
    </source>
</evidence>
<proteinExistence type="predicted"/>
<dbReference type="Gene3D" id="3.30.60.20">
    <property type="match status" value="1"/>
</dbReference>
<evidence type="ECO:0000259" key="4">
    <source>
        <dbReference type="PROSITE" id="PS50132"/>
    </source>
</evidence>
<name>A0AAW1V7N6_9CUCU</name>
<dbReference type="EMBL" id="JARQZJ010000128">
    <property type="protein sequence ID" value="KAK9891319.1"/>
    <property type="molecule type" value="Genomic_DNA"/>
</dbReference>
<dbReference type="PANTHER" id="PTHR45872:SF2">
    <property type="entry name" value="RHO GUANINE NUCLEOTIDE EXCHANGE FACTOR 2, ISOFORM D"/>
    <property type="match status" value="1"/>
</dbReference>
<dbReference type="Gene3D" id="1.10.167.10">
    <property type="entry name" value="Regulator of G-protein Signalling 4, domain 2"/>
    <property type="match status" value="1"/>
</dbReference>